<protein>
    <recommendedName>
        <fullName evidence="10">ATP-dependent RNA helicase SUV3, mitochondrial</fullName>
        <ecNumber evidence="2">3.6.4.13</ecNumber>
    </recommendedName>
</protein>
<dbReference type="GO" id="GO:0016787">
    <property type="term" value="F:hydrolase activity"/>
    <property type="evidence" value="ECO:0007669"/>
    <property type="project" value="UniProtKB-KW"/>
</dbReference>
<dbReference type="Proteomes" id="UP000094801">
    <property type="component" value="Unassembled WGS sequence"/>
</dbReference>
<keyword evidence="5" id="KW-0347">Helicase</keyword>
<keyword evidence="3" id="KW-0547">Nucleotide-binding</keyword>
<dbReference type="Pfam" id="PF22527">
    <property type="entry name" value="DEXQc_Suv3"/>
    <property type="match status" value="1"/>
</dbReference>
<name>A0A1E4T5B8_9ASCO</name>
<proteinExistence type="predicted"/>
<dbReference type="Gene3D" id="1.20.272.40">
    <property type="match status" value="1"/>
</dbReference>
<keyword evidence="6" id="KW-0067">ATP-binding</keyword>
<reference evidence="13" key="1">
    <citation type="submission" date="2016-04" db="EMBL/GenBank/DDBJ databases">
        <title>Comparative genomics of biotechnologically important yeasts.</title>
        <authorList>
            <consortium name="DOE Joint Genome Institute"/>
            <person name="Riley R."/>
            <person name="Haridas S."/>
            <person name="Wolfe K.H."/>
            <person name="Lopes M.R."/>
            <person name="Hittinger C.T."/>
            <person name="Goker M."/>
            <person name="Salamov A."/>
            <person name="Wisecaver J."/>
            <person name="Long T.M."/>
            <person name="Aerts A.L."/>
            <person name="Barry K."/>
            <person name="Choi C."/>
            <person name="Clum A."/>
            <person name="Coughlan A.Y."/>
            <person name="Deshpande S."/>
            <person name="Douglass A.P."/>
            <person name="Hanson S.J."/>
            <person name="Klenk H.-P."/>
            <person name="Labutti K."/>
            <person name="Lapidus A."/>
            <person name="Lindquist E."/>
            <person name="Lipzen A."/>
            <person name="Meier-Kolthoff J.P."/>
            <person name="Ohm R.A."/>
            <person name="Otillar R.P."/>
            <person name="Pangilinan J."/>
            <person name="Peng Y."/>
            <person name="Rokas A."/>
            <person name="Rosa C.A."/>
            <person name="Scheuner C."/>
            <person name="Sibirny A.A."/>
            <person name="Slot J.C."/>
            <person name="Stielow J.B."/>
            <person name="Sun H."/>
            <person name="Kurtzman C.P."/>
            <person name="Blackwell M."/>
            <person name="Grigoriev I.V."/>
            <person name="Jeffries T.W."/>
        </authorList>
    </citation>
    <scope>NUCLEOTIDE SEQUENCE [LARGE SCALE GENOMIC DNA]</scope>
    <source>
        <strain evidence="13">NRRL YB-2248</strain>
    </source>
</reference>
<accession>A0A1E4T5B8</accession>
<dbReference type="InterPro" id="IPR001650">
    <property type="entry name" value="Helicase_C-like"/>
</dbReference>
<evidence type="ECO:0000256" key="1">
    <source>
        <dbReference type="ARBA" id="ARBA00004173"/>
    </source>
</evidence>
<evidence type="ECO:0000256" key="5">
    <source>
        <dbReference type="ARBA" id="ARBA00022806"/>
    </source>
</evidence>
<evidence type="ECO:0000256" key="4">
    <source>
        <dbReference type="ARBA" id="ARBA00022801"/>
    </source>
</evidence>
<evidence type="ECO:0000313" key="13">
    <source>
        <dbReference type="Proteomes" id="UP000094801"/>
    </source>
</evidence>
<keyword evidence="13" id="KW-1185">Reference proteome</keyword>
<evidence type="ECO:0000313" key="12">
    <source>
        <dbReference type="EMBL" id="ODV86935.1"/>
    </source>
</evidence>
<evidence type="ECO:0000256" key="8">
    <source>
        <dbReference type="ARBA" id="ARBA00023128"/>
    </source>
</evidence>
<dbReference type="GO" id="GO:0003724">
    <property type="term" value="F:RNA helicase activity"/>
    <property type="evidence" value="ECO:0007669"/>
    <property type="project" value="UniProtKB-EC"/>
</dbReference>
<dbReference type="Pfam" id="PF00271">
    <property type="entry name" value="Helicase_C"/>
    <property type="match status" value="1"/>
</dbReference>
<keyword evidence="4" id="KW-0378">Hydrolase</keyword>
<comment type="subcellular location">
    <subcellularLocation>
        <location evidence="1">Mitochondrion</location>
    </subcellularLocation>
</comment>
<dbReference type="InterPro" id="IPR055206">
    <property type="entry name" value="DEXQc_SUV3"/>
</dbReference>
<dbReference type="PANTHER" id="PTHR12131:SF1">
    <property type="entry name" value="ATP-DEPENDENT RNA HELICASE SUPV3L1, MITOCHONDRIAL-RELATED"/>
    <property type="match status" value="1"/>
</dbReference>
<dbReference type="Pfam" id="PF12513">
    <property type="entry name" value="SUV3_C"/>
    <property type="match status" value="1"/>
</dbReference>
<evidence type="ECO:0000256" key="10">
    <source>
        <dbReference type="ARBA" id="ARBA00071444"/>
    </source>
</evidence>
<feature type="domain" description="Helicase C-terminal" evidence="11">
    <location>
        <begin position="373"/>
        <end position="520"/>
    </location>
</feature>
<dbReference type="SUPFAM" id="SSF52540">
    <property type="entry name" value="P-loop containing nucleoside triphosphate hydrolases"/>
    <property type="match status" value="1"/>
</dbReference>
<dbReference type="GO" id="GO:0000965">
    <property type="term" value="P:mitochondrial RNA 3'-end processing"/>
    <property type="evidence" value="ECO:0007669"/>
    <property type="project" value="TreeGrafter"/>
</dbReference>
<dbReference type="PROSITE" id="PS51194">
    <property type="entry name" value="HELICASE_CTER"/>
    <property type="match status" value="1"/>
</dbReference>
<evidence type="ECO:0000256" key="3">
    <source>
        <dbReference type="ARBA" id="ARBA00022741"/>
    </source>
</evidence>
<dbReference type="OrthoDB" id="6692397at2759"/>
<evidence type="ECO:0000256" key="7">
    <source>
        <dbReference type="ARBA" id="ARBA00022946"/>
    </source>
</evidence>
<keyword evidence="7" id="KW-0809">Transit peptide</keyword>
<comment type="catalytic activity">
    <reaction evidence="9">
        <text>ATP + H2O = ADP + phosphate + H(+)</text>
        <dbReference type="Rhea" id="RHEA:13065"/>
        <dbReference type="ChEBI" id="CHEBI:15377"/>
        <dbReference type="ChEBI" id="CHEBI:15378"/>
        <dbReference type="ChEBI" id="CHEBI:30616"/>
        <dbReference type="ChEBI" id="CHEBI:43474"/>
        <dbReference type="ChEBI" id="CHEBI:456216"/>
        <dbReference type="EC" id="3.6.4.13"/>
    </reaction>
</comment>
<dbReference type="FunFam" id="3.40.50.300:FF:000269">
    <property type="entry name" value="ATP-dependent RNA helicase SUPV3L1, mitochondrial"/>
    <property type="match status" value="1"/>
</dbReference>
<dbReference type="SMART" id="SM00490">
    <property type="entry name" value="HELICc"/>
    <property type="match status" value="1"/>
</dbReference>
<dbReference type="EMBL" id="KV453849">
    <property type="protein sequence ID" value="ODV86935.1"/>
    <property type="molecule type" value="Genomic_DNA"/>
</dbReference>
<evidence type="ECO:0000256" key="6">
    <source>
        <dbReference type="ARBA" id="ARBA00022840"/>
    </source>
</evidence>
<dbReference type="GO" id="GO:0005524">
    <property type="term" value="F:ATP binding"/>
    <property type="evidence" value="ECO:0007669"/>
    <property type="project" value="UniProtKB-KW"/>
</dbReference>
<dbReference type="InterPro" id="IPR027417">
    <property type="entry name" value="P-loop_NTPase"/>
</dbReference>
<dbReference type="FunFam" id="3.40.50.300:FF:001549">
    <property type="entry name" value="SUV3p ATP-dependent RNA helicase"/>
    <property type="match status" value="1"/>
</dbReference>
<evidence type="ECO:0000256" key="9">
    <source>
        <dbReference type="ARBA" id="ARBA00047984"/>
    </source>
</evidence>
<dbReference type="PANTHER" id="PTHR12131">
    <property type="entry name" value="ATP-DEPENDENT RNA AND DNA HELICASE"/>
    <property type="match status" value="1"/>
</dbReference>
<evidence type="ECO:0000256" key="2">
    <source>
        <dbReference type="ARBA" id="ARBA00012552"/>
    </source>
</evidence>
<dbReference type="EC" id="3.6.4.13" evidence="2"/>
<dbReference type="GO" id="GO:0045025">
    <property type="term" value="C:mitochondrial degradosome"/>
    <property type="evidence" value="ECO:0007669"/>
    <property type="project" value="TreeGrafter"/>
</dbReference>
<dbReference type="Gene3D" id="3.40.50.300">
    <property type="entry name" value="P-loop containing nucleotide triphosphate hydrolases"/>
    <property type="match status" value="2"/>
</dbReference>
<dbReference type="AlphaFoldDB" id="A0A1E4T5B8"/>
<organism evidence="12 13">
    <name type="scientific">[Candida] arabinofermentans NRRL YB-2248</name>
    <dbReference type="NCBI Taxonomy" id="983967"/>
    <lineage>
        <taxon>Eukaryota</taxon>
        <taxon>Fungi</taxon>
        <taxon>Dikarya</taxon>
        <taxon>Ascomycota</taxon>
        <taxon>Saccharomycotina</taxon>
        <taxon>Pichiomycetes</taxon>
        <taxon>Pichiales</taxon>
        <taxon>Pichiaceae</taxon>
        <taxon>Ogataea</taxon>
        <taxon>Ogataea/Candida clade</taxon>
    </lineage>
</organism>
<gene>
    <name evidence="12" type="ORF">CANARDRAFT_27285</name>
</gene>
<keyword evidence="8" id="KW-0496">Mitochondrion</keyword>
<dbReference type="InterPro" id="IPR044774">
    <property type="entry name" value="Suv3_DEXQc"/>
</dbReference>
<sequence>MIITSLRSSLVNARLVPTRMLRRAYTATSNANKDNLRDESIEVIKSSIEHIKECIKKKDYSGLQYPLFKKTLSPEFIHSYSTAINNNLDKLKEEISATITLTSTEKKRLNPKVSIVPNAHTASMLIPYLISNKDNLKSLPIKISPQTKERSSLQRTVDDLTERLIYAKIKPYNLQHTFNHAANNQNFNTNLTFNIMDIDNPYEWYPEARKLKRKFIMHVGPTNSGKTYNALKRLEQSSKGYFAGPLRLLAREVYDKFQSKGMPCNLVTGEEVIVDVDEFGNKAGLTSGTIEMLSLSEEYDVIVVDEIQMIGDEFRGFAWTNAILGARCKEIHLCGELAAVPLVKKLVSMTNDDIEIIEYERLGSLVVDEEPASLDDLHKGDCIVCFSKNNILNLKSQIEQETNFKCAVIYGALPPETRAQEAQRFNDGEYDIVVASDAIGMGLNLKINRVIFTTTQKYNGITNISLTSSNIKQIGGRAGRFGVGNSIGHISALDVEELENVREGINQPIQYLKQAYLYPPESLWVKYYSMFSRGTELITIYRKFENDLAQLYADTSKTKRDFKIVSLEDMKLMTQFFQAEKLSKGFNILDQLRFVFCPSPLTKSDRQPLHLITTTLFKQFCVNVLERGKKSLFDYQSLPLYLTSTSNMNLQGVSAKTRGKLSKLIEAEPVPAEMKERLLKRSAHHSDLPIKTRKVFVRDINPVEERLMRLEKFHKLIGTYLWLSYRFPQNFTDIESTTKLKNLVEFKISEMLSNLRASPVSTKRYKTYNRYATR</sequence>
<dbReference type="STRING" id="983967.A0A1E4T5B8"/>
<dbReference type="Gene3D" id="1.20.58.1080">
    <property type="match status" value="1"/>
</dbReference>
<evidence type="ECO:0000259" key="11">
    <source>
        <dbReference type="PROSITE" id="PS51194"/>
    </source>
</evidence>
<dbReference type="InterPro" id="IPR022192">
    <property type="entry name" value="SUV3_C"/>
</dbReference>
<dbReference type="CDD" id="cd17913">
    <property type="entry name" value="DEXQc_Suv3"/>
    <property type="match status" value="1"/>
</dbReference>
<dbReference type="InterPro" id="IPR050699">
    <property type="entry name" value="RNA-DNA_Helicase"/>
</dbReference>
<dbReference type="CDD" id="cd18805">
    <property type="entry name" value="SF2_C_suv3"/>
    <property type="match status" value="1"/>
</dbReference>